<keyword evidence="2" id="KW-0964">Secreted</keyword>
<evidence type="ECO:0000313" key="3">
    <source>
        <dbReference type="EMBL" id="MBK4721351.1"/>
    </source>
</evidence>
<gene>
    <name evidence="3" type="ORF">JJL56_21075</name>
</gene>
<proteinExistence type="predicted"/>
<name>A0ABS1I2T1_9PROT</name>
<dbReference type="PANTHER" id="PTHR38340">
    <property type="entry name" value="S-LAYER PROTEIN"/>
    <property type="match status" value="1"/>
</dbReference>
<accession>A0ABS1I2T1</accession>
<dbReference type="Proteomes" id="UP000654452">
    <property type="component" value="Unassembled WGS sequence"/>
</dbReference>
<dbReference type="PROSITE" id="PS00330">
    <property type="entry name" value="HEMOLYSIN_CALCIUM"/>
    <property type="match status" value="1"/>
</dbReference>
<protein>
    <recommendedName>
        <fullName evidence="5">Calcium-binding protein</fullName>
    </recommendedName>
</protein>
<dbReference type="PANTHER" id="PTHR38340:SF1">
    <property type="entry name" value="S-LAYER PROTEIN"/>
    <property type="match status" value="1"/>
</dbReference>
<organism evidence="3 4">
    <name type="scientific">Azospirillum aestuarii</name>
    <dbReference type="NCBI Taxonomy" id="2802052"/>
    <lineage>
        <taxon>Bacteria</taxon>
        <taxon>Pseudomonadati</taxon>
        <taxon>Pseudomonadota</taxon>
        <taxon>Alphaproteobacteria</taxon>
        <taxon>Rhodospirillales</taxon>
        <taxon>Azospirillaceae</taxon>
        <taxon>Azospirillum</taxon>
    </lineage>
</organism>
<dbReference type="InterPro" id="IPR050557">
    <property type="entry name" value="RTX_toxin/Mannuronan_C5-epim"/>
</dbReference>
<keyword evidence="4" id="KW-1185">Reference proteome</keyword>
<dbReference type="Gene3D" id="2.150.10.10">
    <property type="entry name" value="Serralysin-like metalloprotease, C-terminal"/>
    <property type="match status" value="2"/>
</dbReference>
<reference evidence="3 4" key="1">
    <citation type="submission" date="2021-01" db="EMBL/GenBank/DDBJ databases">
        <title>Azospirillum sp. YIM DDC1 draft genome.</title>
        <authorList>
            <person name="Wang Y.-X."/>
        </authorList>
    </citation>
    <scope>NUCLEOTIDE SEQUENCE [LARGE SCALE GENOMIC DNA]</scope>
    <source>
        <strain evidence="3 4">YIM DDC1</strain>
    </source>
</reference>
<dbReference type="InterPro" id="IPR011049">
    <property type="entry name" value="Serralysin-like_metalloprot_C"/>
</dbReference>
<evidence type="ECO:0008006" key="5">
    <source>
        <dbReference type="Google" id="ProtNLM"/>
    </source>
</evidence>
<comment type="caution">
    <text evidence="3">The sequence shown here is derived from an EMBL/GenBank/DDBJ whole genome shotgun (WGS) entry which is preliminary data.</text>
</comment>
<evidence type="ECO:0000256" key="1">
    <source>
        <dbReference type="ARBA" id="ARBA00004613"/>
    </source>
</evidence>
<evidence type="ECO:0000313" key="4">
    <source>
        <dbReference type="Proteomes" id="UP000654452"/>
    </source>
</evidence>
<dbReference type="Pfam" id="PF00353">
    <property type="entry name" value="HemolysinCabind"/>
    <property type="match status" value="3"/>
</dbReference>
<dbReference type="SUPFAM" id="SSF51120">
    <property type="entry name" value="beta-Roll"/>
    <property type="match status" value="2"/>
</dbReference>
<dbReference type="InterPro" id="IPR018511">
    <property type="entry name" value="Hemolysin-typ_Ca-bd_CS"/>
</dbReference>
<evidence type="ECO:0000256" key="2">
    <source>
        <dbReference type="ARBA" id="ARBA00022525"/>
    </source>
</evidence>
<dbReference type="EMBL" id="JAEPIV010000013">
    <property type="protein sequence ID" value="MBK4721351.1"/>
    <property type="molecule type" value="Genomic_DNA"/>
</dbReference>
<comment type="subcellular location">
    <subcellularLocation>
        <location evidence="1">Secreted</location>
    </subcellularLocation>
</comment>
<dbReference type="PRINTS" id="PR00313">
    <property type="entry name" value="CABNDNGRPT"/>
</dbReference>
<dbReference type="InterPro" id="IPR001343">
    <property type="entry name" value="Hemolysn_Ca-bd"/>
</dbReference>
<sequence>MGTNFNSWRKIVTYYNYALSNGNDLAPGGSYPGSITDQFSIYGLGGNDTIAGGYYADYLDGGDGNDNLFGHGGSDTLLGGNGDDDLNGDTEADLLHGGSGYDVIYGGTTSASGNDTLIGGGSYSWDELYGGAGDDTYYHDPLLGGNTYIFDSANSNPGSADRLVFLNVSLSDLQATWVNTNDLWLYTIADINDNQQIDNGVLIENFRTNSNTVGISTIEQLQVGSTVYNFPALLGVV</sequence>